<dbReference type="InterPro" id="IPR019148">
    <property type="entry name" value="Nuclear_protein_DGCR14_ESS-2"/>
</dbReference>
<comment type="similarity">
    <text evidence="2">Belongs to the ESS2 family.</text>
</comment>
<keyword evidence="3" id="KW-0539">Nucleus</keyword>
<reference evidence="5 6" key="2">
    <citation type="journal article" date="2014" name="BMC Genomics">
        <title>An improved genome of the model marine alga Ostreococcus tauri unfolds by assessing Illumina de novo assemblies.</title>
        <authorList>
            <person name="Blanc-Mathieu R."/>
            <person name="Verhelst B."/>
            <person name="Derelle E."/>
            <person name="Rombauts S."/>
            <person name="Bouget F.Y."/>
            <person name="Carre I."/>
            <person name="Chateau A."/>
            <person name="Eyre-Walker A."/>
            <person name="Grimsley N."/>
            <person name="Moreau H."/>
            <person name="Piegu B."/>
            <person name="Rivals E."/>
            <person name="Schackwitz W."/>
            <person name="Van de Peer Y."/>
            <person name="Piganeau G."/>
        </authorList>
    </citation>
    <scope>NUCLEOTIDE SEQUENCE [LARGE SCALE GENOMIC DNA]</scope>
    <source>
        <strain evidence="6">OTTH 0595 / CCAP 157/2 / RCC745</strain>
    </source>
</reference>
<dbReference type="InParanoid" id="A0A090M3R2"/>
<dbReference type="KEGG" id="ota:OT_ostta07g03830"/>
<feature type="compositionally biased region" description="Gly residues" evidence="4">
    <location>
        <begin position="101"/>
        <end position="112"/>
    </location>
</feature>
<reference evidence="6" key="1">
    <citation type="journal article" date="2006" name="Proc. Natl. Acad. Sci. U.S.A.">
        <title>Genome analysis of the smallest free-living eukaryote Ostreococcus tauri unveils many unique features.</title>
        <authorList>
            <person name="Derelle E."/>
            <person name="Ferraz C."/>
            <person name="Rombauts S."/>
            <person name="Rouze P."/>
            <person name="Worden A.Z."/>
            <person name="Robbens S."/>
            <person name="Partensky F."/>
            <person name="Degroeve S."/>
            <person name="Echeynie S."/>
            <person name="Cooke R."/>
            <person name="Saeys Y."/>
            <person name="Wuyts J."/>
            <person name="Jabbari K."/>
            <person name="Bowler C."/>
            <person name="Panaud O."/>
            <person name="Piegu B."/>
            <person name="Ball S.G."/>
            <person name="Ral J.-P."/>
            <person name="Bouget F.-Y."/>
            <person name="Piganeau G."/>
            <person name="De Baets B."/>
            <person name="Picard A."/>
            <person name="Delseny M."/>
            <person name="Demaille J."/>
            <person name="Van de Peer Y."/>
            <person name="Moreau H."/>
        </authorList>
    </citation>
    <scope>NUCLEOTIDE SEQUENCE [LARGE SCALE GENOMIC DNA]</scope>
    <source>
        <strain evidence="6">OTTH 0595 / CCAP 157/2 / RCC745</strain>
    </source>
</reference>
<sequence length="450" mass="48794">MVDPSESHAHDASVRARARGGAGATSARTRSTTRSVTVLDEDEYTARLEAIIERDYFPDLRSNRLKAALLEATNAGDALRVAAIHREMGVERIRRASSRGGVIGTPSIGGSGTTSAVGALGDEESWETETPRRRDVYERYGEDEGYGKDGEDGLHLGPSTAYEEDRHLSVDGFLARYTSEDNAAFSEIVKQSEARRALKKHQLEEMTAPASRRLALGTASMKSSRALVKRSETGEVIDSSDKAKAIVGHDNYFIAPEGLALSVKERGGALTAVPRVTIAKNTRFVDPLPRNESFDDMSGKEKVKQYDRVHTPSMTPGVHASPLMTWGEIASTPLRLDDTDTNLTGAGGRFSMKGSSAKEKKLRQLTSKNSAASTTPRPRGHTRSTTPSGLSDAAKSLLRRVTPGRRATTPRGDFDVDLRKSYSGQIRKVSSRRATPSKRPADGGDLLRLD</sequence>
<comment type="subcellular location">
    <subcellularLocation>
        <location evidence="1">Nucleus</location>
    </subcellularLocation>
</comment>
<evidence type="ECO:0000313" key="6">
    <source>
        <dbReference type="Proteomes" id="UP000009170"/>
    </source>
</evidence>
<feature type="region of interest" description="Disordered" evidence="4">
    <location>
        <begin position="101"/>
        <end position="131"/>
    </location>
</feature>
<dbReference type="PANTHER" id="PTHR12940:SF0">
    <property type="entry name" value="SPLICING FACTOR ESS-2 HOMOLOG"/>
    <property type="match status" value="1"/>
</dbReference>
<evidence type="ECO:0000256" key="1">
    <source>
        <dbReference type="ARBA" id="ARBA00004123"/>
    </source>
</evidence>
<dbReference type="FunCoup" id="A0A090M3R2">
    <property type="interactions" value="1623"/>
</dbReference>
<evidence type="ECO:0000256" key="3">
    <source>
        <dbReference type="ARBA" id="ARBA00023242"/>
    </source>
</evidence>
<feature type="compositionally biased region" description="Basic and acidic residues" evidence="4">
    <location>
        <begin position="439"/>
        <end position="450"/>
    </location>
</feature>
<dbReference type="GeneID" id="9836683"/>
<dbReference type="OrthoDB" id="19679at2759"/>
<dbReference type="STRING" id="70448.A0A090M3R2"/>
<keyword evidence="6" id="KW-1185">Reference proteome</keyword>
<proteinExistence type="inferred from homology"/>
<feature type="compositionally biased region" description="Low complexity" evidence="4">
    <location>
        <begin position="24"/>
        <end position="34"/>
    </location>
</feature>
<dbReference type="RefSeq" id="XP_022839496.1">
    <property type="nucleotide sequence ID" value="XM_022983873.1"/>
</dbReference>
<feature type="compositionally biased region" description="Basic and acidic residues" evidence="4">
    <location>
        <begin position="1"/>
        <end position="14"/>
    </location>
</feature>
<name>A0A090M3R2_OSTTA</name>
<feature type="compositionally biased region" description="Polar residues" evidence="4">
    <location>
        <begin position="364"/>
        <end position="376"/>
    </location>
</feature>
<protein>
    <submittedName>
        <fullName evidence="5">Nuclear protein DGCR14</fullName>
    </submittedName>
</protein>
<dbReference type="Pfam" id="PF09751">
    <property type="entry name" value="Es2"/>
    <property type="match status" value="2"/>
</dbReference>
<organism evidence="5 6">
    <name type="scientific">Ostreococcus tauri</name>
    <name type="common">Marine green alga</name>
    <dbReference type="NCBI Taxonomy" id="70448"/>
    <lineage>
        <taxon>Eukaryota</taxon>
        <taxon>Viridiplantae</taxon>
        <taxon>Chlorophyta</taxon>
        <taxon>Mamiellophyceae</taxon>
        <taxon>Mamiellales</taxon>
        <taxon>Bathycoccaceae</taxon>
        <taxon>Ostreococcus</taxon>
    </lineage>
</organism>
<comment type="caution">
    <text evidence="5">The sequence shown here is derived from an EMBL/GenBank/DDBJ whole genome shotgun (WGS) entry which is preliminary data.</text>
</comment>
<dbReference type="EMBL" id="CAID01000007">
    <property type="protein sequence ID" value="CEF98831.1"/>
    <property type="molecule type" value="Genomic_DNA"/>
</dbReference>
<gene>
    <name evidence="5" type="ORF">OT_ostta07g03830</name>
</gene>
<dbReference type="PANTHER" id="PTHR12940">
    <property type="entry name" value="ES-2 PROTEIN - RELATED"/>
    <property type="match status" value="1"/>
</dbReference>
<dbReference type="AlphaFoldDB" id="A0A090M3R2"/>
<feature type="region of interest" description="Disordered" evidence="4">
    <location>
        <begin position="335"/>
        <end position="450"/>
    </location>
</feature>
<evidence type="ECO:0000256" key="2">
    <source>
        <dbReference type="ARBA" id="ARBA00009072"/>
    </source>
</evidence>
<feature type="region of interest" description="Disordered" evidence="4">
    <location>
        <begin position="1"/>
        <end position="34"/>
    </location>
</feature>
<evidence type="ECO:0000313" key="5">
    <source>
        <dbReference type="EMBL" id="CEF98831.1"/>
    </source>
</evidence>
<accession>A0A090M3R2</accession>
<dbReference type="Proteomes" id="UP000009170">
    <property type="component" value="Unassembled WGS sequence"/>
</dbReference>
<evidence type="ECO:0000256" key="4">
    <source>
        <dbReference type="SAM" id="MobiDB-lite"/>
    </source>
</evidence>
<dbReference type="GO" id="GO:0071013">
    <property type="term" value="C:catalytic step 2 spliceosome"/>
    <property type="evidence" value="ECO:0007669"/>
    <property type="project" value="TreeGrafter"/>
</dbReference>